<evidence type="ECO:0000313" key="1">
    <source>
        <dbReference type="EMBL" id="EHU38237.1"/>
    </source>
</evidence>
<dbReference type="EMBL" id="AIFC01000041">
    <property type="protein sequence ID" value="EHU38237.1"/>
    <property type="molecule type" value="Genomic_DNA"/>
</dbReference>
<sequence length="38" mass="4335">MIHYDRAGAGGALVERNDIFFSVMFNCPVVILQRSFLF</sequence>
<dbReference type="Proteomes" id="UP000005272">
    <property type="component" value="Unassembled WGS sequence"/>
</dbReference>
<protein>
    <submittedName>
        <fullName evidence="1">Uncharacterized protein</fullName>
    </submittedName>
</protein>
<proteinExistence type="predicted"/>
<comment type="caution">
    <text evidence="1">The sequence shown here is derived from an EMBL/GenBank/DDBJ whole genome shotgun (WGS) entry which is preliminary data.</text>
</comment>
<accession>A0A828U2Y7</accession>
<dbReference type="AlphaFoldDB" id="A0A828U2Y7"/>
<reference evidence="1 2" key="1">
    <citation type="journal article" date="2012" name="J. Bacteriol.">
        <title>Draft Genome Sequences of the Diarrheagenic Escherichia coli Collection.</title>
        <authorList>
            <person name="Hazen T.H."/>
            <person name="Sahl J.W."/>
            <person name="Redman J.C."/>
            <person name="Morris C.R."/>
            <person name="Daugherty S.C."/>
            <person name="Chibucos M.C."/>
            <person name="Sengamalay N.A."/>
            <person name="Fraser-Liggett C.M."/>
            <person name="Steinsland H."/>
            <person name="Whittam T.S."/>
            <person name="Whittam B."/>
            <person name="Manning S.D."/>
            <person name="Rasko D.A."/>
        </authorList>
    </citation>
    <scope>NUCLEOTIDE SEQUENCE [LARGE SCALE GENOMIC DNA]</scope>
    <source>
        <strain evidence="1 2">DEC2D</strain>
    </source>
</reference>
<organism evidence="1 2">
    <name type="scientific">Escherichia coli DEC2D</name>
    <dbReference type="NCBI Taxonomy" id="868141"/>
    <lineage>
        <taxon>Bacteria</taxon>
        <taxon>Pseudomonadati</taxon>
        <taxon>Pseudomonadota</taxon>
        <taxon>Gammaproteobacteria</taxon>
        <taxon>Enterobacterales</taxon>
        <taxon>Enterobacteriaceae</taxon>
        <taxon>Escherichia</taxon>
    </lineage>
</organism>
<gene>
    <name evidence="1" type="ORF">ECDEC2D_4655</name>
</gene>
<name>A0A828U2Y7_ECOLX</name>
<evidence type="ECO:0000313" key="2">
    <source>
        <dbReference type="Proteomes" id="UP000005272"/>
    </source>
</evidence>